<proteinExistence type="predicted"/>
<dbReference type="EMBL" id="CP041742">
    <property type="protein sequence ID" value="QDQ74804.1"/>
    <property type="molecule type" value="Genomic_DNA"/>
</dbReference>
<evidence type="ECO:0000313" key="2">
    <source>
        <dbReference type="Proteomes" id="UP000315891"/>
    </source>
</evidence>
<dbReference type="AlphaFoldDB" id="A0A516V8K3"/>
<name>A0A516V8K3_9GAMM</name>
<evidence type="ECO:0000313" key="1">
    <source>
        <dbReference type="EMBL" id="QDQ74804.1"/>
    </source>
</evidence>
<gene>
    <name evidence="1" type="ORF">FNZ56_08295</name>
</gene>
<accession>A0A516V8K3</accession>
<dbReference type="OrthoDB" id="8687189at2"/>
<reference evidence="1 2" key="1">
    <citation type="submission" date="2019-07" db="EMBL/GenBank/DDBJ databases">
        <title>Lysobacter weifangensis sp. nov., isolated from bensulfuron-methyl contaminated farmland soil.</title>
        <authorList>
            <person name="Zhao H."/>
        </authorList>
    </citation>
    <scope>NUCLEOTIDE SEQUENCE [LARGE SCALE GENOMIC DNA]</scope>
    <source>
        <strain evidence="1 2">CC-Bw-6</strain>
    </source>
</reference>
<dbReference type="Proteomes" id="UP000315891">
    <property type="component" value="Chromosome"/>
</dbReference>
<keyword evidence="2" id="KW-1185">Reference proteome</keyword>
<sequence length="64" mass="6990">MKQCMLWGDLSSDRASEQYPEEPVCTGCIKDEEARGEDSRIVSVGDLVTDPEAVCALCDCGFDD</sequence>
<protein>
    <submittedName>
        <fullName evidence="1">Uncharacterized protein</fullName>
    </submittedName>
</protein>
<organism evidence="1 2">
    <name type="scientific">Pseudoluteimonas lycopersici</name>
    <dbReference type="NCBI Taxonomy" id="1324796"/>
    <lineage>
        <taxon>Bacteria</taxon>
        <taxon>Pseudomonadati</taxon>
        <taxon>Pseudomonadota</taxon>
        <taxon>Gammaproteobacteria</taxon>
        <taxon>Lysobacterales</taxon>
        <taxon>Lysobacteraceae</taxon>
        <taxon>Pseudoluteimonas</taxon>
    </lineage>
</organism>